<dbReference type="EMBL" id="JBHRZV010000032">
    <property type="protein sequence ID" value="MFC3927917.1"/>
    <property type="molecule type" value="Genomic_DNA"/>
</dbReference>
<proteinExistence type="predicted"/>
<dbReference type="Gene3D" id="3.40.50.360">
    <property type="match status" value="1"/>
</dbReference>
<dbReference type="InterPro" id="IPR029039">
    <property type="entry name" value="Flavoprotein-like_sf"/>
</dbReference>
<dbReference type="Pfam" id="PF07972">
    <property type="entry name" value="Flavodoxin_NdrI"/>
    <property type="match status" value="1"/>
</dbReference>
<dbReference type="PIRSF" id="PIRSF005087">
    <property type="entry name" value="NrdI"/>
    <property type="match status" value="1"/>
</dbReference>
<comment type="caution">
    <text evidence="2">The sequence shown here is derived from an EMBL/GenBank/DDBJ whole genome shotgun (WGS) entry which is preliminary data.</text>
</comment>
<keyword evidence="3" id="KW-1185">Reference proteome</keyword>
<name>A0ABV8CV45_9STRE</name>
<dbReference type="NCBIfam" id="TIGR00333">
    <property type="entry name" value="nrdI"/>
    <property type="match status" value="1"/>
</dbReference>
<dbReference type="PANTHER" id="PTHR37297">
    <property type="entry name" value="PROTEIN NRDI"/>
    <property type="match status" value="1"/>
</dbReference>
<protein>
    <recommendedName>
        <fullName evidence="1">Putative NrdI-like protein</fullName>
    </recommendedName>
</protein>
<dbReference type="InterPro" id="IPR004465">
    <property type="entry name" value="RNR_NrdI"/>
</dbReference>
<evidence type="ECO:0000256" key="1">
    <source>
        <dbReference type="ARBA" id="ARBA00017129"/>
    </source>
</evidence>
<sequence length="120" mass="13604">MKLVYTSITGQSHRFVKKLDWLDKAIRLGPQGDEPNLTEDFLLLVPTYESGLEYVDDFLEDHLNYCKGILGSGNRNFGPDFCHTAKRLSKTYGLPLLHTFEYSGAPHDIDYVKGILAHES</sequence>
<dbReference type="SUPFAM" id="SSF52218">
    <property type="entry name" value="Flavoproteins"/>
    <property type="match status" value="1"/>
</dbReference>
<organism evidence="2 3">
    <name type="scientific">Streptococcus caprae</name>
    <dbReference type="NCBI Taxonomy" id="1640501"/>
    <lineage>
        <taxon>Bacteria</taxon>
        <taxon>Bacillati</taxon>
        <taxon>Bacillota</taxon>
        <taxon>Bacilli</taxon>
        <taxon>Lactobacillales</taxon>
        <taxon>Streptococcaceae</taxon>
        <taxon>Streptococcus</taxon>
    </lineage>
</organism>
<evidence type="ECO:0000313" key="3">
    <source>
        <dbReference type="Proteomes" id="UP001595807"/>
    </source>
</evidence>
<evidence type="ECO:0000313" key="2">
    <source>
        <dbReference type="EMBL" id="MFC3927917.1"/>
    </source>
</evidence>
<accession>A0ABV8CV45</accession>
<gene>
    <name evidence="2" type="primary">nrdI</name>
    <name evidence="2" type="ORF">ACFORF_04755</name>
</gene>
<reference evidence="3" key="1">
    <citation type="journal article" date="2019" name="Int. J. Syst. Evol. Microbiol.">
        <title>The Global Catalogue of Microorganisms (GCM) 10K type strain sequencing project: providing services to taxonomists for standard genome sequencing and annotation.</title>
        <authorList>
            <consortium name="The Broad Institute Genomics Platform"/>
            <consortium name="The Broad Institute Genome Sequencing Center for Infectious Disease"/>
            <person name="Wu L."/>
            <person name="Ma J."/>
        </authorList>
    </citation>
    <scope>NUCLEOTIDE SEQUENCE [LARGE SCALE GENOMIC DNA]</scope>
    <source>
        <strain evidence="3">CCUG 67170</strain>
    </source>
</reference>
<dbReference type="PANTHER" id="PTHR37297:SF1">
    <property type="entry name" value="PROTEIN NRDI"/>
    <property type="match status" value="1"/>
</dbReference>
<dbReference type="Proteomes" id="UP001595807">
    <property type="component" value="Unassembled WGS sequence"/>
</dbReference>
<dbReference type="RefSeq" id="WP_380425982.1">
    <property type="nucleotide sequence ID" value="NZ_JBHRZV010000032.1"/>
</dbReference>